<dbReference type="EMBL" id="JMSE01001200">
    <property type="protein sequence ID" value="KDN63723.1"/>
    <property type="molecule type" value="Genomic_DNA"/>
</dbReference>
<dbReference type="OrthoDB" id="6509975at2759"/>
<dbReference type="CDD" id="cd07061">
    <property type="entry name" value="HP_HAP_like"/>
    <property type="match status" value="1"/>
</dbReference>
<dbReference type="GO" id="GO:0003993">
    <property type="term" value="F:acid phosphatase activity"/>
    <property type="evidence" value="ECO:0007669"/>
    <property type="project" value="TreeGrafter"/>
</dbReference>
<protein>
    <submittedName>
        <fullName evidence="2">Putative histidine acid phosphatase</fullName>
    </submittedName>
</protein>
<organism evidence="2 3">
    <name type="scientific">Colletotrichum sublineola</name>
    <name type="common">Sorghum anthracnose fungus</name>
    <dbReference type="NCBI Taxonomy" id="1173701"/>
    <lineage>
        <taxon>Eukaryota</taxon>
        <taxon>Fungi</taxon>
        <taxon>Dikarya</taxon>
        <taxon>Ascomycota</taxon>
        <taxon>Pezizomycotina</taxon>
        <taxon>Sordariomycetes</taxon>
        <taxon>Hypocreomycetidae</taxon>
        <taxon>Glomerellales</taxon>
        <taxon>Glomerellaceae</taxon>
        <taxon>Colletotrichum</taxon>
        <taxon>Colletotrichum graminicola species complex</taxon>
    </lineage>
</organism>
<name>A0A066X3N4_COLSU</name>
<dbReference type="AlphaFoldDB" id="A0A066X3N4"/>
<dbReference type="PANTHER" id="PTHR20963">
    <property type="entry name" value="MULTIPLE INOSITOL POLYPHOSPHATE PHOSPHATASE-RELATED"/>
    <property type="match status" value="1"/>
</dbReference>
<dbReference type="Proteomes" id="UP000027238">
    <property type="component" value="Unassembled WGS sequence"/>
</dbReference>
<evidence type="ECO:0000313" key="2">
    <source>
        <dbReference type="EMBL" id="KDN63723.1"/>
    </source>
</evidence>
<evidence type="ECO:0000256" key="1">
    <source>
        <dbReference type="ARBA" id="ARBA00022801"/>
    </source>
</evidence>
<dbReference type="OMA" id="IVATHII"/>
<sequence length="316" mass="35866">MSPFFPVPSEINPAIPSSCNITLVQGLMRHSSQNPKTAQLQDYKALIKHIQTSISKYGKGVEFLQTYHLNFNADQLTPFGKKETFNARSSFYKQYQALANHNQPFIRTTDEKRIVESASLWKSGFYHYMADRPPTIVATHIITNTEGSDNTLHHKTCTAFENHRASLAKETQASWAAKFTPPIASRLNKMLPGAHLTATDTVHLMQLCPLNTVINGVRSKFCDLFTAEEWMDSEYYETVGKYYRWTYGDPLRSMQVSVSVQKCLHSAPLDRDMLYQAARRRGPRGLITKKLLGWHSSPTFTATERAYNPAAQAYEC</sequence>
<proteinExistence type="predicted"/>
<dbReference type="PANTHER" id="PTHR20963:SF24">
    <property type="entry name" value="3-PHYTASE B"/>
    <property type="match status" value="1"/>
</dbReference>
<reference evidence="3" key="1">
    <citation type="journal article" date="2014" name="Genome Announc.">
        <title>Draft genome sequence of Colletotrichum sublineola, a destructive pathogen of cultivated sorghum.</title>
        <authorList>
            <person name="Baroncelli R."/>
            <person name="Sanz-Martin J.M."/>
            <person name="Rech G.E."/>
            <person name="Sukno S.A."/>
            <person name="Thon M.R."/>
        </authorList>
    </citation>
    <scope>NUCLEOTIDE SEQUENCE [LARGE SCALE GENOMIC DNA]</scope>
    <source>
        <strain evidence="3">TX430BB</strain>
    </source>
</reference>
<accession>A0A066X3N4</accession>
<comment type="caution">
    <text evidence="2">The sequence shown here is derived from an EMBL/GenBank/DDBJ whole genome shotgun (WGS) entry which is preliminary data.</text>
</comment>
<dbReference type="InterPro" id="IPR000560">
    <property type="entry name" value="His_Pase_clade-2"/>
</dbReference>
<dbReference type="eggNOG" id="KOG1382">
    <property type="taxonomic scope" value="Eukaryota"/>
</dbReference>
<dbReference type="SUPFAM" id="SSF53254">
    <property type="entry name" value="Phosphoglycerate mutase-like"/>
    <property type="match status" value="1"/>
</dbReference>
<dbReference type="Gene3D" id="3.40.50.1240">
    <property type="entry name" value="Phosphoglycerate mutase-like"/>
    <property type="match status" value="1"/>
</dbReference>
<evidence type="ECO:0000313" key="3">
    <source>
        <dbReference type="Proteomes" id="UP000027238"/>
    </source>
</evidence>
<keyword evidence="3" id="KW-1185">Reference proteome</keyword>
<dbReference type="InterPro" id="IPR029033">
    <property type="entry name" value="His_PPase_superfam"/>
</dbReference>
<keyword evidence="1" id="KW-0378">Hydrolase</keyword>
<gene>
    <name evidence="2" type="ORF">CSUB01_03186</name>
</gene>
<dbReference type="STRING" id="1173701.A0A066X3N4"/>
<dbReference type="HOGENOM" id="CLU_020880_0_0_1"/>
<dbReference type="Pfam" id="PF00328">
    <property type="entry name" value="His_Phos_2"/>
    <property type="match status" value="1"/>
</dbReference>